<dbReference type="PROSITE" id="PS51186">
    <property type="entry name" value="GNAT"/>
    <property type="match status" value="1"/>
</dbReference>
<evidence type="ECO:0000313" key="4">
    <source>
        <dbReference type="EMBL" id="KAB7731590.1"/>
    </source>
</evidence>
<organism evidence="4 5">
    <name type="scientific">Rudanella paleaurantiibacter</name>
    <dbReference type="NCBI Taxonomy" id="2614655"/>
    <lineage>
        <taxon>Bacteria</taxon>
        <taxon>Pseudomonadati</taxon>
        <taxon>Bacteroidota</taxon>
        <taxon>Cytophagia</taxon>
        <taxon>Cytophagales</taxon>
        <taxon>Cytophagaceae</taxon>
        <taxon>Rudanella</taxon>
    </lineage>
</organism>
<dbReference type="PANTHER" id="PTHR43877:SF2">
    <property type="entry name" value="AMINOALKYLPHOSPHONATE N-ACETYLTRANSFERASE-RELATED"/>
    <property type="match status" value="1"/>
</dbReference>
<feature type="domain" description="N-acetyltransferase" evidence="3">
    <location>
        <begin position="1"/>
        <end position="143"/>
    </location>
</feature>
<accession>A0A7J5U1K5</accession>
<proteinExistence type="predicted"/>
<dbReference type="EMBL" id="WELI01000002">
    <property type="protein sequence ID" value="KAB7731590.1"/>
    <property type="molecule type" value="Genomic_DNA"/>
</dbReference>
<keyword evidence="1 4" id="KW-0808">Transferase</keyword>
<dbReference type="GO" id="GO:0016747">
    <property type="term" value="F:acyltransferase activity, transferring groups other than amino-acyl groups"/>
    <property type="evidence" value="ECO:0007669"/>
    <property type="project" value="InterPro"/>
</dbReference>
<dbReference type="InterPro" id="IPR050832">
    <property type="entry name" value="Bact_Acetyltransf"/>
</dbReference>
<dbReference type="SUPFAM" id="SSF55729">
    <property type="entry name" value="Acyl-CoA N-acyltransferases (Nat)"/>
    <property type="match status" value="1"/>
</dbReference>
<keyword evidence="2" id="KW-0012">Acyltransferase</keyword>
<keyword evidence="5" id="KW-1185">Reference proteome</keyword>
<reference evidence="4 5" key="1">
    <citation type="submission" date="2019-10" db="EMBL/GenBank/DDBJ databases">
        <title>Rudanella paleaurantiibacter sp. nov., isolated from sludge.</title>
        <authorList>
            <person name="Xu S.Q."/>
        </authorList>
    </citation>
    <scope>NUCLEOTIDE SEQUENCE [LARGE SCALE GENOMIC DNA]</scope>
    <source>
        <strain evidence="4 5">HX-22-17</strain>
    </source>
</reference>
<dbReference type="InterPro" id="IPR016181">
    <property type="entry name" value="Acyl_CoA_acyltransferase"/>
</dbReference>
<protein>
    <submittedName>
        <fullName evidence="4">GNAT family N-acetyltransferase</fullName>
    </submittedName>
</protein>
<dbReference type="Pfam" id="PF00583">
    <property type="entry name" value="Acetyltransf_1"/>
    <property type="match status" value="1"/>
</dbReference>
<dbReference type="PANTHER" id="PTHR43877">
    <property type="entry name" value="AMINOALKYLPHOSPHONATE N-ACETYLTRANSFERASE-RELATED-RELATED"/>
    <property type="match status" value="1"/>
</dbReference>
<name>A0A7J5U1K5_9BACT</name>
<evidence type="ECO:0000256" key="1">
    <source>
        <dbReference type="ARBA" id="ARBA00022679"/>
    </source>
</evidence>
<gene>
    <name evidence="4" type="ORF">F5984_04980</name>
</gene>
<comment type="caution">
    <text evidence="4">The sequence shown here is derived from an EMBL/GenBank/DDBJ whole genome shotgun (WGS) entry which is preliminary data.</text>
</comment>
<evidence type="ECO:0000256" key="2">
    <source>
        <dbReference type="ARBA" id="ARBA00023315"/>
    </source>
</evidence>
<dbReference type="InterPro" id="IPR000182">
    <property type="entry name" value="GNAT_dom"/>
</dbReference>
<sequence>MTIRIAQTEADLRACLPALLCLRPQLEAEAVLASLQDQQAHERFSVAFVDGGDAPAPAVITYRQLTLLVSGRTIYIDDLTTLPEARGNGYAGALLDFVIEQARQLGCKTVSLDSGHGPDRADAHRLYLNKRFRISSHHFSLSL</sequence>
<evidence type="ECO:0000259" key="3">
    <source>
        <dbReference type="PROSITE" id="PS51186"/>
    </source>
</evidence>
<dbReference type="RefSeq" id="WP_152123202.1">
    <property type="nucleotide sequence ID" value="NZ_WELI01000002.1"/>
</dbReference>
<evidence type="ECO:0000313" key="5">
    <source>
        <dbReference type="Proteomes" id="UP000488299"/>
    </source>
</evidence>
<dbReference type="Proteomes" id="UP000488299">
    <property type="component" value="Unassembled WGS sequence"/>
</dbReference>
<dbReference type="CDD" id="cd04301">
    <property type="entry name" value="NAT_SF"/>
    <property type="match status" value="1"/>
</dbReference>
<dbReference type="Gene3D" id="3.40.630.30">
    <property type="match status" value="1"/>
</dbReference>
<dbReference type="AlphaFoldDB" id="A0A7J5U1K5"/>